<dbReference type="AlphaFoldDB" id="I0T1K6"/>
<reference evidence="1 2" key="1">
    <citation type="submission" date="2012-02" db="EMBL/GenBank/DDBJ databases">
        <authorList>
            <person name="Harkins D.M."/>
            <person name="Madupu R."/>
            <person name="Durkin A.S."/>
            <person name="Torralba M."/>
            <person name="Methe B."/>
            <person name="Sutton G.G."/>
            <person name="Nelson K.E."/>
        </authorList>
    </citation>
    <scope>NUCLEOTIDE SEQUENCE [LARGE SCALE GENOMIC DNA]</scope>
    <source>
        <strain evidence="1 2">SK575</strain>
    </source>
</reference>
<proteinExistence type="predicted"/>
<evidence type="ECO:0000313" key="2">
    <source>
        <dbReference type="Proteomes" id="UP000005505"/>
    </source>
</evidence>
<protein>
    <submittedName>
        <fullName evidence="1">Uncharacterized protein</fullName>
    </submittedName>
</protein>
<sequence length="38" mass="4387">MSMNFLITLSNKLTYETSKIQKPHGIPFNLIVFKTETT</sequence>
<evidence type="ECO:0000313" key="1">
    <source>
        <dbReference type="EMBL" id="EID29509.1"/>
    </source>
</evidence>
<gene>
    <name evidence="1" type="ORF">HMPREF1048_1214</name>
</gene>
<organism evidence="1 2">
    <name type="scientific">Streptococcus mitis SK575</name>
    <dbReference type="NCBI Taxonomy" id="1095736"/>
    <lineage>
        <taxon>Bacteria</taxon>
        <taxon>Bacillati</taxon>
        <taxon>Bacillota</taxon>
        <taxon>Bacilli</taxon>
        <taxon>Lactobacillales</taxon>
        <taxon>Streptococcaceae</taxon>
        <taxon>Streptococcus</taxon>
        <taxon>Streptococcus mitis group</taxon>
    </lineage>
</organism>
<dbReference type="PATRIC" id="fig|1095736.3.peg.187"/>
<accession>I0T1K6</accession>
<name>I0T1K6_STRMT</name>
<dbReference type="Proteomes" id="UP000005505">
    <property type="component" value="Unassembled WGS sequence"/>
</dbReference>
<dbReference type="EMBL" id="AICU01000010">
    <property type="protein sequence ID" value="EID29509.1"/>
    <property type="molecule type" value="Genomic_DNA"/>
</dbReference>
<comment type="caution">
    <text evidence="1">The sequence shown here is derived from an EMBL/GenBank/DDBJ whole genome shotgun (WGS) entry which is preliminary data.</text>
</comment>